<feature type="region of interest" description="Disordered" evidence="5">
    <location>
        <begin position="1"/>
        <end position="89"/>
    </location>
</feature>
<dbReference type="InterPro" id="IPR007811">
    <property type="entry name" value="RPC4"/>
</dbReference>
<feature type="compositionally biased region" description="Basic and acidic residues" evidence="5">
    <location>
        <begin position="334"/>
        <end position="354"/>
    </location>
</feature>
<evidence type="ECO:0000256" key="3">
    <source>
        <dbReference type="ARBA" id="ARBA00023163"/>
    </source>
</evidence>
<evidence type="ECO:0000256" key="1">
    <source>
        <dbReference type="ARBA" id="ARBA00004123"/>
    </source>
</evidence>
<dbReference type="eggNOG" id="KOG3122">
    <property type="taxonomic scope" value="Eukaryota"/>
</dbReference>
<dbReference type="Proteomes" id="UP000000267">
    <property type="component" value="Unassembled WGS sequence"/>
</dbReference>
<keyword evidence="4" id="KW-0539">Nucleus</keyword>
<keyword evidence="7" id="KW-1185">Reference proteome</keyword>
<dbReference type="GO" id="GO:0005666">
    <property type="term" value="C:RNA polymerase III complex"/>
    <property type="evidence" value="ECO:0007669"/>
    <property type="project" value="InterPro"/>
</dbReference>
<feature type="compositionally biased region" description="Basic and acidic residues" evidence="5">
    <location>
        <begin position="42"/>
        <end position="67"/>
    </location>
</feature>
<dbReference type="Pfam" id="PF05132">
    <property type="entry name" value="RNA_pol_Rpc4"/>
    <property type="match status" value="1"/>
</dbReference>
<dbReference type="OrthoDB" id="5836119at2759"/>
<reference evidence="6 7" key="1">
    <citation type="journal article" date="2007" name="Proc. Natl. Acad. Sci. U.S.A.">
        <title>Independent sorting-out of thousands of duplicated gene pairs in two yeast species descended from a whole-genome duplication.</title>
        <authorList>
            <person name="Scannell D.R."/>
            <person name="Frank A.C."/>
            <person name="Conant G.C."/>
            <person name="Byrne K.P."/>
            <person name="Woolfit M."/>
            <person name="Wolfe K.H."/>
        </authorList>
    </citation>
    <scope>NUCLEOTIDE SEQUENCE [LARGE SCALE GENOMIC DNA]</scope>
    <source>
        <strain evidence="7">ATCC 22028 / DSM 70294 / BCRC 21397 / CBS 2163 / NBRC 10782 / NRRL Y-8283 / UCD 57-17</strain>
    </source>
</reference>
<dbReference type="FunCoup" id="A7TR49">
    <property type="interactions" value="182"/>
</dbReference>
<feature type="compositionally biased region" description="Basic residues" evidence="5">
    <location>
        <begin position="32"/>
        <end position="41"/>
    </location>
</feature>
<dbReference type="GeneID" id="5543321"/>
<evidence type="ECO:0000313" key="6">
    <source>
        <dbReference type="EMBL" id="EDO15259.1"/>
    </source>
</evidence>
<evidence type="ECO:0008006" key="8">
    <source>
        <dbReference type="Google" id="ProtNLM"/>
    </source>
</evidence>
<accession>A7TR49</accession>
<feature type="region of interest" description="Disordered" evidence="5">
    <location>
        <begin position="199"/>
        <end position="221"/>
    </location>
</feature>
<dbReference type="RefSeq" id="XP_001643117.1">
    <property type="nucleotide sequence ID" value="XM_001643067.1"/>
</dbReference>
<evidence type="ECO:0000256" key="2">
    <source>
        <dbReference type="ARBA" id="ARBA00022478"/>
    </source>
</evidence>
<dbReference type="STRING" id="436907.A7TR49"/>
<evidence type="ECO:0000313" key="7">
    <source>
        <dbReference type="Proteomes" id="UP000000267"/>
    </source>
</evidence>
<organism evidence="7">
    <name type="scientific">Vanderwaltozyma polyspora (strain ATCC 22028 / DSM 70294 / BCRC 21397 / CBS 2163 / NBRC 10782 / NRRL Y-8283 / UCD 57-17)</name>
    <name type="common">Kluyveromyces polysporus</name>
    <dbReference type="NCBI Taxonomy" id="436907"/>
    <lineage>
        <taxon>Eukaryota</taxon>
        <taxon>Fungi</taxon>
        <taxon>Dikarya</taxon>
        <taxon>Ascomycota</taxon>
        <taxon>Saccharomycotina</taxon>
        <taxon>Saccharomycetes</taxon>
        <taxon>Saccharomycetales</taxon>
        <taxon>Saccharomycetaceae</taxon>
        <taxon>Vanderwaltozyma</taxon>
    </lineage>
</organism>
<feature type="compositionally biased region" description="Basic and acidic residues" evidence="5">
    <location>
        <begin position="305"/>
        <end position="323"/>
    </location>
</feature>
<dbReference type="PANTHER" id="PTHR13408">
    <property type="entry name" value="DNA-DIRECTED RNA POLYMERASE III"/>
    <property type="match status" value="1"/>
</dbReference>
<dbReference type="EMBL" id="DS480470">
    <property type="protein sequence ID" value="EDO15259.1"/>
    <property type="molecule type" value="Genomic_DNA"/>
</dbReference>
<gene>
    <name evidence="6" type="ORF">Kpol_461p13</name>
</gene>
<dbReference type="GO" id="GO:0042797">
    <property type="term" value="P:tRNA transcription by RNA polymerase III"/>
    <property type="evidence" value="ECO:0007669"/>
    <property type="project" value="TreeGrafter"/>
</dbReference>
<keyword evidence="3" id="KW-0804">Transcription</keyword>
<feature type="compositionally biased region" description="Acidic residues" evidence="5">
    <location>
        <begin position="324"/>
        <end position="333"/>
    </location>
</feature>
<feature type="region of interest" description="Disordered" evidence="5">
    <location>
        <begin position="140"/>
        <end position="170"/>
    </location>
</feature>
<dbReference type="PANTHER" id="PTHR13408:SF0">
    <property type="entry name" value="DNA-DIRECTED RNA POLYMERASE III SUBUNIT RPC4"/>
    <property type="match status" value="1"/>
</dbReference>
<keyword evidence="2" id="KW-0240">DNA-directed RNA polymerase</keyword>
<dbReference type="OMA" id="NNYAGTH"/>
<comment type="subcellular location">
    <subcellularLocation>
        <location evidence="1">Nucleus</location>
    </subcellularLocation>
</comment>
<dbReference type="AlphaFoldDB" id="A7TR49"/>
<evidence type="ECO:0000256" key="5">
    <source>
        <dbReference type="SAM" id="MobiDB-lite"/>
    </source>
</evidence>
<name>A7TR49_VANPO</name>
<protein>
    <recommendedName>
        <fullName evidence="8">DNA-directed RNA polymerase III subunit RPC4</fullName>
    </recommendedName>
</protein>
<feature type="compositionally biased region" description="Low complexity" evidence="5">
    <location>
        <begin position="208"/>
        <end position="217"/>
    </location>
</feature>
<sequence length="431" mass="47052">MSSGSGSGSGRLPSLSSGSGSGSGSGAGKPSLKFKPKAVARRTKEERDASAPKVNEEANSHNNDKKKPGMNRKPGGQQQRRVPKYLANTHVITSGPLAAGNFTGGGKDMMRRNFAKSDTYANSMNKGDDEDALVSGINKINMGKEYSIKNSSESDSTEESSENEGFANSMGELFPITPLRIKHEDVDGLQREITTETLHEEPAPVPTPVAEETPAVEKSVKIETDATGLNETLEARETLLKEKLKLKSKHVELEPSDPMGLQSENKTMNDDYEYISNKLVSLEKDAYKYLLFQLPPKLPMFTDETETKSEETEGQDVEMKEQEEANEDEEVEGEEKTTEAKTSEEKSTKPAKPEIIKLETSNPTGKIGFVRIHRSGKMTVKIGKVVMDIGKSAEATFLQELVALDDSEESPSVRVLGQVEGRVVVTPKLEL</sequence>
<dbReference type="HOGENOM" id="CLU_056234_0_0_1"/>
<evidence type="ECO:0000256" key="4">
    <source>
        <dbReference type="ARBA" id="ARBA00023242"/>
    </source>
</evidence>
<proteinExistence type="predicted"/>
<dbReference type="KEGG" id="vpo:Kpol_461p13"/>
<feature type="region of interest" description="Disordered" evidence="5">
    <location>
        <begin position="302"/>
        <end position="354"/>
    </location>
</feature>
<dbReference type="PhylomeDB" id="A7TR49"/>
<dbReference type="GO" id="GO:0003677">
    <property type="term" value="F:DNA binding"/>
    <property type="evidence" value="ECO:0007669"/>
    <property type="project" value="InterPro"/>
</dbReference>
<dbReference type="InParanoid" id="A7TR49"/>